<dbReference type="PANTHER" id="PTHR30337:SF7">
    <property type="entry name" value="PHOSPHOESTERASE"/>
    <property type="match status" value="1"/>
</dbReference>
<dbReference type="InterPro" id="IPR041796">
    <property type="entry name" value="Mre11_N"/>
</dbReference>
<evidence type="ECO:0000256" key="1">
    <source>
        <dbReference type="ARBA" id="ARBA00022801"/>
    </source>
</evidence>
<organism evidence="3 4">
    <name type="scientific">Fredinandcohnia salidurans</name>
    <dbReference type="NCBI Taxonomy" id="2595041"/>
    <lineage>
        <taxon>Bacteria</taxon>
        <taxon>Bacillati</taxon>
        <taxon>Bacillota</taxon>
        <taxon>Bacilli</taxon>
        <taxon>Bacillales</taxon>
        <taxon>Bacillaceae</taxon>
        <taxon>Fredinandcohnia</taxon>
    </lineage>
</organism>
<gene>
    <name evidence="3" type="ORF">ACFSFW_13900</name>
</gene>
<evidence type="ECO:0000313" key="4">
    <source>
        <dbReference type="Proteomes" id="UP001597227"/>
    </source>
</evidence>
<dbReference type="CDD" id="cd00840">
    <property type="entry name" value="MPP_Mre11_N"/>
    <property type="match status" value="1"/>
</dbReference>
<dbReference type="InterPro" id="IPR050535">
    <property type="entry name" value="DNA_Repair-Maintenance_Comp"/>
</dbReference>
<dbReference type="PANTHER" id="PTHR30337">
    <property type="entry name" value="COMPONENT OF ATP-DEPENDENT DSDNA EXONUCLEASE"/>
    <property type="match status" value="1"/>
</dbReference>
<evidence type="ECO:0000259" key="2">
    <source>
        <dbReference type="Pfam" id="PF00149"/>
    </source>
</evidence>
<keyword evidence="3" id="KW-0540">Nuclease</keyword>
<feature type="domain" description="Calcineurin-like phosphoesterase" evidence="2">
    <location>
        <begin position="5"/>
        <end position="202"/>
    </location>
</feature>
<dbReference type="GO" id="GO:0004527">
    <property type="term" value="F:exonuclease activity"/>
    <property type="evidence" value="ECO:0007669"/>
    <property type="project" value="UniProtKB-KW"/>
</dbReference>
<dbReference type="Pfam" id="PF00149">
    <property type="entry name" value="Metallophos"/>
    <property type="match status" value="1"/>
</dbReference>
<dbReference type="InterPro" id="IPR004843">
    <property type="entry name" value="Calcineurin-like_PHP"/>
</dbReference>
<proteinExistence type="predicted"/>
<dbReference type="InterPro" id="IPR029052">
    <property type="entry name" value="Metallo-depent_PP-like"/>
</dbReference>
<dbReference type="Proteomes" id="UP001597227">
    <property type="component" value="Unassembled WGS sequence"/>
</dbReference>
<accession>A0ABW4MRM7</accession>
<name>A0ABW4MRM7_9BACI</name>
<reference evidence="4" key="1">
    <citation type="journal article" date="2019" name="Int. J. Syst. Evol. Microbiol.">
        <title>The Global Catalogue of Microorganisms (GCM) 10K type strain sequencing project: providing services to taxonomists for standard genome sequencing and annotation.</title>
        <authorList>
            <consortium name="The Broad Institute Genomics Platform"/>
            <consortium name="The Broad Institute Genome Sequencing Center for Infectious Disease"/>
            <person name="Wu L."/>
            <person name="Ma J."/>
        </authorList>
    </citation>
    <scope>NUCLEOTIDE SEQUENCE [LARGE SCALE GENOMIC DNA]</scope>
    <source>
        <strain evidence="4">CCUG 15531</strain>
    </source>
</reference>
<dbReference type="Gene3D" id="3.60.21.10">
    <property type="match status" value="1"/>
</dbReference>
<keyword evidence="3" id="KW-0269">Exonuclease</keyword>
<dbReference type="InterPro" id="IPR014576">
    <property type="entry name" value="Pesterase_YhaO"/>
</dbReference>
<dbReference type="SUPFAM" id="SSF56300">
    <property type="entry name" value="Metallo-dependent phosphatases"/>
    <property type="match status" value="1"/>
</dbReference>
<keyword evidence="1" id="KW-0378">Hydrolase</keyword>
<keyword evidence="4" id="KW-1185">Reference proteome</keyword>
<comment type="caution">
    <text evidence="3">The sequence shown here is derived from an EMBL/GenBank/DDBJ whole genome shotgun (WGS) entry which is preliminary data.</text>
</comment>
<dbReference type="EMBL" id="JBHUEK010000022">
    <property type="protein sequence ID" value="MFD1779754.1"/>
    <property type="molecule type" value="Genomic_DNA"/>
</dbReference>
<evidence type="ECO:0000313" key="3">
    <source>
        <dbReference type="EMBL" id="MFD1779754.1"/>
    </source>
</evidence>
<sequence length="410" mass="47305">MDALTFLHIADLHLDSPFSGLTNLPTKVFKRVQDSTFTSLARLINIAIEQKVDFIIIAGDLFDGEDRSLRAQSRFRKEMERLQVHNIEAFIVHGNHDHLGGNWPHFEWPSNVHVFQNENVEVIPYIKDGETVANIYGFSYAQKAVLENKTKFYEKKDGATYHIGILHGSKEGESSHSRYAPFLLSDLQQKGFDYWALGHIHTREILAEDPPIIYPGNIQGRHKKETGEKGGYLVKLSKAKTEYTFFPTSDLIFENTTIDISELISFDQLVDRSLSHLDSLRKETQGLFVTIEYIGTGPLHAQLQENAIKADLLSLLNDDIEEKNFVYVVGLKHNFQIEINRQKLKQDSHFIGDLLENMETYQDFDQALLPLRNNQSFRRHIDTFTSEELQEILHDAENLILRELYFSNRR</sequence>
<dbReference type="RefSeq" id="WP_388039132.1">
    <property type="nucleotide sequence ID" value="NZ_JBHUEK010000022.1"/>
</dbReference>
<protein>
    <submittedName>
        <fullName evidence="3">Exonuclease SbcCD subunit D</fullName>
    </submittedName>
</protein>
<dbReference type="PIRSF" id="PIRSF033091">
    <property type="entry name" value="Pesterase_YhaO"/>
    <property type="match status" value="1"/>
</dbReference>